<comment type="caution">
    <text evidence="2">The sequence shown here is derived from an EMBL/GenBank/DDBJ whole genome shotgun (WGS) entry which is preliminary data.</text>
</comment>
<dbReference type="AlphaFoldDB" id="A0A1G1VCI9"/>
<accession>A0A1G1VCI9</accession>
<dbReference type="GO" id="GO:0016787">
    <property type="term" value="F:hydrolase activity"/>
    <property type="evidence" value="ECO:0007669"/>
    <property type="project" value="UniProtKB-KW"/>
</dbReference>
<reference evidence="2 3" key="1">
    <citation type="journal article" date="2016" name="Nat. Commun.">
        <title>Thousands of microbial genomes shed light on interconnected biogeochemical processes in an aquifer system.</title>
        <authorList>
            <person name="Anantharaman K."/>
            <person name="Brown C.T."/>
            <person name="Hug L.A."/>
            <person name="Sharon I."/>
            <person name="Castelle C.J."/>
            <person name="Probst A.J."/>
            <person name="Thomas B.C."/>
            <person name="Singh A."/>
            <person name="Wilkins M.J."/>
            <person name="Karaoz U."/>
            <person name="Brodie E.L."/>
            <person name="Williams K.H."/>
            <person name="Hubbard S.S."/>
            <person name="Banfield J.F."/>
        </authorList>
    </citation>
    <scope>NUCLEOTIDE SEQUENCE [LARGE SCALE GENOMIC DNA]</scope>
</reference>
<gene>
    <name evidence="2" type="ORF">A3A58_02025</name>
</gene>
<dbReference type="InterPro" id="IPR006674">
    <property type="entry name" value="HD_domain"/>
</dbReference>
<evidence type="ECO:0000313" key="2">
    <source>
        <dbReference type="EMBL" id="OGY13183.1"/>
    </source>
</evidence>
<sequence length="220" mass="25471">MNNKKRIINSTLRYVRKKLAHDSSGHDWWHVYRVWKIAKKIANKEGDKLNVFVIELASLLHDIADYKLHSGNEDIGPTKARKWLEKMNVSVDEINHVCKIIKDISFRGAKVKSKAKTKEGMIVQDADRIDALGALGIARAFAYGGRMGKLIYDPSIKPVMHGSFEEYKNNKSSTINHFYEKLLLLEKLMNTEYAKRIARERTMFMKKFLEEFYSESDGSR</sequence>
<evidence type="ECO:0000259" key="1">
    <source>
        <dbReference type="PROSITE" id="PS51831"/>
    </source>
</evidence>
<proteinExistence type="predicted"/>
<dbReference type="PROSITE" id="PS51831">
    <property type="entry name" value="HD"/>
    <property type="match status" value="1"/>
</dbReference>
<dbReference type="Proteomes" id="UP000177685">
    <property type="component" value="Unassembled WGS sequence"/>
</dbReference>
<dbReference type="Gene3D" id="1.10.472.50">
    <property type="entry name" value="HD-domain/PDEase-like"/>
    <property type="match status" value="1"/>
</dbReference>
<keyword evidence="2" id="KW-0378">Hydrolase</keyword>
<dbReference type="Gene3D" id="1.20.58.1910">
    <property type="match status" value="1"/>
</dbReference>
<feature type="domain" description="HD" evidence="1">
    <location>
        <begin position="27"/>
        <end position="132"/>
    </location>
</feature>
<dbReference type="Pfam" id="PF01966">
    <property type="entry name" value="HD"/>
    <property type="match status" value="1"/>
</dbReference>
<dbReference type="SMART" id="SM00471">
    <property type="entry name" value="HDc"/>
    <property type="match status" value="1"/>
</dbReference>
<dbReference type="PANTHER" id="PTHR33594:SF1">
    <property type="entry name" value="HD_PDEASE DOMAIN-CONTAINING PROTEIN"/>
    <property type="match status" value="1"/>
</dbReference>
<evidence type="ECO:0000313" key="3">
    <source>
        <dbReference type="Proteomes" id="UP000177685"/>
    </source>
</evidence>
<protein>
    <submittedName>
        <fullName evidence="2">Phosphohydrolase</fullName>
    </submittedName>
</protein>
<dbReference type="SUPFAM" id="SSF109604">
    <property type="entry name" value="HD-domain/PDEase-like"/>
    <property type="match status" value="1"/>
</dbReference>
<name>A0A1G1VCI9_9BACT</name>
<dbReference type="InterPro" id="IPR003607">
    <property type="entry name" value="HD/PDEase_dom"/>
</dbReference>
<organism evidence="2 3">
    <name type="scientific">Candidatus Blackburnbacteria bacterium RIFCSPLOWO2_01_FULL_41_27</name>
    <dbReference type="NCBI Taxonomy" id="1797520"/>
    <lineage>
        <taxon>Bacteria</taxon>
        <taxon>Candidatus Blackburniibacteriota</taxon>
    </lineage>
</organism>
<dbReference type="EMBL" id="MHCD01000040">
    <property type="protein sequence ID" value="OGY13183.1"/>
    <property type="molecule type" value="Genomic_DNA"/>
</dbReference>
<dbReference type="PANTHER" id="PTHR33594">
    <property type="entry name" value="SUPERFAMILY HYDROLASE, PUTATIVE (AFU_ORTHOLOGUE AFUA_1G03035)-RELATED"/>
    <property type="match status" value="1"/>
</dbReference>
<dbReference type="CDD" id="cd00077">
    <property type="entry name" value="HDc"/>
    <property type="match status" value="1"/>
</dbReference>